<dbReference type="OrthoDB" id="9793848at2"/>
<evidence type="ECO:0000313" key="2">
    <source>
        <dbReference type="EMBL" id="EGG29785.1"/>
    </source>
</evidence>
<comment type="catalytic activity">
    <reaction evidence="1">
        <text>adenosine + phosphate = alpha-D-ribose 1-phosphate + adenine</text>
        <dbReference type="Rhea" id="RHEA:27642"/>
        <dbReference type="ChEBI" id="CHEBI:16335"/>
        <dbReference type="ChEBI" id="CHEBI:16708"/>
        <dbReference type="ChEBI" id="CHEBI:43474"/>
        <dbReference type="ChEBI" id="CHEBI:57720"/>
        <dbReference type="EC" id="2.4.2.1"/>
    </reaction>
</comment>
<dbReference type="InterPro" id="IPR009664">
    <property type="entry name" value="Ppnp"/>
</dbReference>
<comment type="catalytic activity">
    <reaction evidence="1">
        <text>inosine + phosphate = alpha-D-ribose 1-phosphate + hypoxanthine</text>
        <dbReference type="Rhea" id="RHEA:27646"/>
        <dbReference type="ChEBI" id="CHEBI:17368"/>
        <dbReference type="ChEBI" id="CHEBI:17596"/>
        <dbReference type="ChEBI" id="CHEBI:43474"/>
        <dbReference type="ChEBI" id="CHEBI:57720"/>
        <dbReference type="EC" id="2.4.2.1"/>
    </reaction>
</comment>
<dbReference type="EMBL" id="AEIG01000033">
    <property type="protein sequence ID" value="EGG29785.1"/>
    <property type="molecule type" value="Genomic_DNA"/>
</dbReference>
<dbReference type="GO" id="GO:0004731">
    <property type="term" value="F:purine-nucleoside phosphorylase activity"/>
    <property type="evidence" value="ECO:0007669"/>
    <property type="project" value="UniProtKB-UniRule"/>
</dbReference>
<dbReference type="STRING" id="2518989.IMCC3088_1329"/>
<dbReference type="Proteomes" id="UP000005615">
    <property type="component" value="Unassembled WGS sequence"/>
</dbReference>
<dbReference type="Pfam" id="PF06865">
    <property type="entry name" value="Ppnp"/>
    <property type="match status" value="1"/>
</dbReference>
<comment type="caution">
    <text evidence="2">The sequence shown here is derived from an EMBL/GenBank/DDBJ whole genome shotgun (WGS) entry which is preliminary data.</text>
</comment>
<comment type="catalytic activity">
    <reaction evidence="1">
        <text>thymidine + phosphate = 2-deoxy-alpha-D-ribose 1-phosphate + thymine</text>
        <dbReference type="Rhea" id="RHEA:16037"/>
        <dbReference type="ChEBI" id="CHEBI:17748"/>
        <dbReference type="ChEBI" id="CHEBI:17821"/>
        <dbReference type="ChEBI" id="CHEBI:43474"/>
        <dbReference type="ChEBI" id="CHEBI:57259"/>
        <dbReference type="EC" id="2.4.2.2"/>
    </reaction>
</comment>
<comment type="function">
    <text evidence="1">Catalyzes the phosphorolysis of diverse nucleosides, yielding D-ribose 1-phosphate and the respective free bases. Can use uridine, adenosine, guanosine, cytidine, thymidine, inosine and xanthosine as substrates. Also catalyzes the reverse reactions.</text>
</comment>
<dbReference type="EC" id="2.4.2.1" evidence="1"/>
<comment type="catalytic activity">
    <reaction evidence="1">
        <text>xanthosine + phosphate = alpha-D-ribose 1-phosphate + xanthine</text>
        <dbReference type="Rhea" id="RHEA:27638"/>
        <dbReference type="ChEBI" id="CHEBI:17712"/>
        <dbReference type="ChEBI" id="CHEBI:18107"/>
        <dbReference type="ChEBI" id="CHEBI:43474"/>
        <dbReference type="ChEBI" id="CHEBI:57720"/>
        <dbReference type="EC" id="2.4.2.1"/>
    </reaction>
</comment>
<dbReference type="GO" id="GO:0004850">
    <property type="term" value="F:uridine phosphorylase activity"/>
    <property type="evidence" value="ECO:0007669"/>
    <property type="project" value="RHEA"/>
</dbReference>
<dbReference type="CDD" id="cd20296">
    <property type="entry name" value="cupin_PpnP-like"/>
    <property type="match status" value="1"/>
</dbReference>
<organism evidence="2 3">
    <name type="scientific">Aequoribacter fuscus</name>
    <dbReference type="NCBI Taxonomy" id="2518989"/>
    <lineage>
        <taxon>Bacteria</taxon>
        <taxon>Pseudomonadati</taxon>
        <taxon>Pseudomonadota</taxon>
        <taxon>Gammaproteobacteria</taxon>
        <taxon>Cellvibrionales</taxon>
        <taxon>Halieaceae</taxon>
        <taxon>Aequoribacter</taxon>
    </lineage>
</organism>
<dbReference type="FunFam" id="2.60.120.10:FF:000016">
    <property type="entry name" value="Pyrimidine/purine nucleoside phosphorylase"/>
    <property type="match status" value="1"/>
</dbReference>
<dbReference type="GO" id="GO:0047975">
    <property type="term" value="F:guanosine phosphorylase activity"/>
    <property type="evidence" value="ECO:0007669"/>
    <property type="project" value="RHEA"/>
</dbReference>
<evidence type="ECO:0000256" key="1">
    <source>
        <dbReference type="HAMAP-Rule" id="MF_01537"/>
    </source>
</evidence>
<dbReference type="RefSeq" id="WP_009575600.1">
    <property type="nucleotide sequence ID" value="NZ_AEIG01000033.1"/>
</dbReference>
<comment type="catalytic activity">
    <reaction evidence="1">
        <text>a purine D-ribonucleoside + phosphate = a purine nucleobase + alpha-D-ribose 1-phosphate</text>
        <dbReference type="Rhea" id="RHEA:19805"/>
        <dbReference type="ChEBI" id="CHEBI:26386"/>
        <dbReference type="ChEBI" id="CHEBI:43474"/>
        <dbReference type="ChEBI" id="CHEBI:57720"/>
        <dbReference type="ChEBI" id="CHEBI:142355"/>
        <dbReference type="EC" id="2.4.2.1"/>
    </reaction>
</comment>
<sequence>MLSVNEYFDGKVKSIAFAGAEGGVTSGVMAPGEYTFGTSQHELMQVVYGELAVRLPGSDDWQSYSAGSQFEIEANQSFDVRAAIATAYLCFYS</sequence>
<comment type="catalytic activity">
    <reaction evidence="1">
        <text>guanosine + phosphate = alpha-D-ribose 1-phosphate + guanine</text>
        <dbReference type="Rhea" id="RHEA:13233"/>
        <dbReference type="ChEBI" id="CHEBI:16235"/>
        <dbReference type="ChEBI" id="CHEBI:16750"/>
        <dbReference type="ChEBI" id="CHEBI:43474"/>
        <dbReference type="ChEBI" id="CHEBI:57720"/>
        <dbReference type="EC" id="2.4.2.1"/>
    </reaction>
</comment>
<keyword evidence="3" id="KW-1185">Reference proteome</keyword>
<dbReference type="PANTHER" id="PTHR36540">
    <property type="entry name" value="PYRIMIDINE/PURINE NUCLEOSIDE PHOSPHORYLASE"/>
    <property type="match status" value="1"/>
</dbReference>
<keyword evidence="1" id="KW-0808">Transferase</keyword>
<comment type="similarity">
    <text evidence="1">Belongs to the nucleoside phosphorylase PpnP family.</text>
</comment>
<dbReference type="InterPro" id="IPR014710">
    <property type="entry name" value="RmlC-like_jellyroll"/>
</dbReference>
<dbReference type="GO" id="GO:0005829">
    <property type="term" value="C:cytosol"/>
    <property type="evidence" value="ECO:0007669"/>
    <property type="project" value="TreeGrafter"/>
</dbReference>
<gene>
    <name evidence="1" type="primary">ppnP</name>
    <name evidence="2" type="ORF">IMCC3088_1329</name>
</gene>
<dbReference type="HAMAP" id="MF_01537">
    <property type="entry name" value="Nucleos_phosphorylase_PpnP"/>
    <property type="match status" value="1"/>
</dbReference>
<dbReference type="PANTHER" id="PTHR36540:SF1">
    <property type="entry name" value="PYRIMIDINE_PURINE NUCLEOSIDE PHOSPHORYLASE"/>
    <property type="match status" value="1"/>
</dbReference>
<dbReference type="AlphaFoldDB" id="F3L1I9"/>
<evidence type="ECO:0000313" key="3">
    <source>
        <dbReference type="Proteomes" id="UP000005615"/>
    </source>
</evidence>
<dbReference type="eggNOG" id="COG3123">
    <property type="taxonomic scope" value="Bacteria"/>
</dbReference>
<comment type="catalytic activity">
    <reaction evidence="1">
        <text>uridine + phosphate = alpha-D-ribose 1-phosphate + uracil</text>
        <dbReference type="Rhea" id="RHEA:24388"/>
        <dbReference type="ChEBI" id="CHEBI:16704"/>
        <dbReference type="ChEBI" id="CHEBI:17568"/>
        <dbReference type="ChEBI" id="CHEBI:43474"/>
        <dbReference type="ChEBI" id="CHEBI:57720"/>
        <dbReference type="EC" id="2.4.2.2"/>
    </reaction>
</comment>
<dbReference type="SUPFAM" id="SSF51182">
    <property type="entry name" value="RmlC-like cupins"/>
    <property type="match status" value="1"/>
</dbReference>
<proteinExistence type="inferred from homology"/>
<name>F3L1I9_9GAMM</name>
<dbReference type="Gene3D" id="2.60.120.10">
    <property type="entry name" value="Jelly Rolls"/>
    <property type="match status" value="1"/>
</dbReference>
<comment type="catalytic activity">
    <reaction evidence="1">
        <text>cytidine + phosphate = cytosine + alpha-D-ribose 1-phosphate</text>
        <dbReference type="Rhea" id="RHEA:52540"/>
        <dbReference type="ChEBI" id="CHEBI:16040"/>
        <dbReference type="ChEBI" id="CHEBI:17562"/>
        <dbReference type="ChEBI" id="CHEBI:43474"/>
        <dbReference type="ChEBI" id="CHEBI:57720"/>
        <dbReference type="EC" id="2.4.2.2"/>
    </reaction>
</comment>
<dbReference type="InterPro" id="IPR011051">
    <property type="entry name" value="RmlC_Cupin_sf"/>
</dbReference>
<accession>F3L1I9</accession>
<reference evidence="2 3" key="1">
    <citation type="journal article" date="2011" name="J. Bacteriol.">
        <title>Genome sequence of strain IMCC3088, a proteorhodopsin-containing marine bacterium belonging to the OM60/NOR5 clade.</title>
        <authorList>
            <person name="Jang Y."/>
            <person name="Oh H.M."/>
            <person name="Kang I."/>
            <person name="Lee K."/>
            <person name="Yang S.J."/>
            <person name="Cho J.C."/>
        </authorList>
    </citation>
    <scope>NUCLEOTIDE SEQUENCE [LARGE SCALE GENOMIC DNA]</scope>
    <source>
        <strain evidence="2 3">IMCC3088</strain>
    </source>
</reference>
<protein>
    <recommendedName>
        <fullName evidence="1">Pyrimidine/purine nucleoside phosphorylase</fullName>
        <ecNumber evidence="1">2.4.2.1</ecNumber>
        <ecNumber evidence="1">2.4.2.2</ecNumber>
    </recommendedName>
    <alternativeName>
        <fullName evidence="1">Adenosine phosphorylase</fullName>
    </alternativeName>
    <alternativeName>
        <fullName evidence="1">Cytidine phosphorylase</fullName>
    </alternativeName>
    <alternativeName>
        <fullName evidence="1">Guanosine phosphorylase</fullName>
    </alternativeName>
    <alternativeName>
        <fullName evidence="1">Inosine phosphorylase</fullName>
    </alternativeName>
    <alternativeName>
        <fullName evidence="1">Thymidine phosphorylase</fullName>
    </alternativeName>
    <alternativeName>
        <fullName evidence="1">Uridine phosphorylase</fullName>
    </alternativeName>
    <alternativeName>
        <fullName evidence="1">Xanthosine phosphorylase</fullName>
    </alternativeName>
</protein>
<keyword evidence="1" id="KW-0328">Glycosyltransferase</keyword>
<dbReference type="EC" id="2.4.2.2" evidence="1"/>
<dbReference type="GO" id="GO:0009032">
    <property type="term" value="F:thymidine phosphorylase activity"/>
    <property type="evidence" value="ECO:0007669"/>
    <property type="project" value="RHEA"/>
</dbReference>